<gene>
    <name evidence="2" type="ORF">H6P81_008532</name>
</gene>
<proteinExistence type="predicted"/>
<accession>A0AAV7EIA5</accession>
<dbReference type="Proteomes" id="UP000825729">
    <property type="component" value="Unassembled WGS sequence"/>
</dbReference>
<evidence type="ECO:0000313" key="2">
    <source>
        <dbReference type="EMBL" id="KAG9448567.1"/>
    </source>
</evidence>
<keyword evidence="1" id="KW-0175">Coiled coil</keyword>
<dbReference type="EMBL" id="JAINDJ010000004">
    <property type="protein sequence ID" value="KAG9448567.1"/>
    <property type="molecule type" value="Genomic_DNA"/>
</dbReference>
<feature type="coiled-coil region" evidence="1">
    <location>
        <begin position="78"/>
        <end position="112"/>
    </location>
</feature>
<sequence>MEEYLRNMKALRSQMNDFEDQTASISAEEEKQKTAIQILEKDLDSVKVESTHFESEMNEMLNTKARVLSQVAEKKKRLLCLETESSTLSQTLELLEQEKATLSERLKDKRAYYAKETEKILCTLQEQQDWFNKYKLKDEVKGSPNGRSVKQGIETCSVTRMDEGVKSDGTYSDLLRELEDEKAKLDELTTKQLNLSLQKNKAKSAVDDLKCRLNDFPSKLNEMDAEVLEEEHKSLLSDKTGEEEYLRSLQVRIGEIKGISEVVNCTCGQEYTVQPHSFYTS</sequence>
<feature type="coiled-coil region" evidence="1">
    <location>
        <begin position="1"/>
        <end position="28"/>
    </location>
</feature>
<protein>
    <recommendedName>
        <fullName evidence="4">Tropomyosin</fullName>
    </recommendedName>
</protein>
<dbReference type="AlphaFoldDB" id="A0AAV7EIA5"/>
<feature type="coiled-coil region" evidence="1">
    <location>
        <begin position="171"/>
        <end position="198"/>
    </location>
</feature>
<dbReference type="PANTHER" id="PTHR38353">
    <property type="entry name" value="TROPOMYOSIN"/>
    <property type="match status" value="1"/>
</dbReference>
<dbReference type="PANTHER" id="PTHR38353:SF2">
    <property type="entry name" value="TROPOMYOSIN"/>
    <property type="match status" value="1"/>
</dbReference>
<keyword evidence="3" id="KW-1185">Reference proteome</keyword>
<reference evidence="2 3" key="1">
    <citation type="submission" date="2021-07" db="EMBL/GenBank/DDBJ databases">
        <title>The Aristolochia fimbriata genome: insights into angiosperm evolution, floral development and chemical biosynthesis.</title>
        <authorList>
            <person name="Jiao Y."/>
        </authorList>
    </citation>
    <scope>NUCLEOTIDE SEQUENCE [LARGE SCALE GENOMIC DNA]</scope>
    <source>
        <strain evidence="2">IBCAS-2021</strain>
        <tissue evidence="2">Leaf</tissue>
    </source>
</reference>
<evidence type="ECO:0000313" key="3">
    <source>
        <dbReference type="Proteomes" id="UP000825729"/>
    </source>
</evidence>
<evidence type="ECO:0008006" key="4">
    <source>
        <dbReference type="Google" id="ProtNLM"/>
    </source>
</evidence>
<organism evidence="2 3">
    <name type="scientific">Aristolochia fimbriata</name>
    <name type="common">White veined hardy Dutchman's pipe vine</name>
    <dbReference type="NCBI Taxonomy" id="158543"/>
    <lineage>
        <taxon>Eukaryota</taxon>
        <taxon>Viridiplantae</taxon>
        <taxon>Streptophyta</taxon>
        <taxon>Embryophyta</taxon>
        <taxon>Tracheophyta</taxon>
        <taxon>Spermatophyta</taxon>
        <taxon>Magnoliopsida</taxon>
        <taxon>Magnoliidae</taxon>
        <taxon>Piperales</taxon>
        <taxon>Aristolochiaceae</taxon>
        <taxon>Aristolochia</taxon>
    </lineage>
</organism>
<name>A0AAV7EIA5_ARIFI</name>
<evidence type="ECO:0000256" key="1">
    <source>
        <dbReference type="SAM" id="Coils"/>
    </source>
</evidence>
<comment type="caution">
    <text evidence="2">The sequence shown here is derived from an EMBL/GenBank/DDBJ whole genome shotgun (WGS) entry which is preliminary data.</text>
</comment>